<dbReference type="GO" id="GO:0006508">
    <property type="term" value="P:proteolysis"/>
    <property type="evidence" value="ECO:0007669"/>
    <property type="project" value="InterPro"/>
</dbReference>
<dbReference type="GO" id="GO:0004180">
    <property type="term" value="F:carboxypeptidase activity"/>
    <property type="evidence" value="ECO:0007669"/>
    <property type="project" value="UniProtKB-KW"/>
</dbReference>
<evidence type="ECO:0000313" key="6">
    <source>
        <dbReference type="Proteomes" id="UP000317998"/>
    </source>
</evidence>
<sequence>MRDKRTLRRVAMATGIGLVAGLGITAGFGLPAYAGGGHSGGHGGGHGPGKGNSSLADAVKADAIVAHLDALQAIADANDGTRAAGSAGHIAAAEYIEQQLRDAGYDPVRQPFSYDQFVENSSAFEQLTPTATSYVDQTDYDVMDYSGSGDVSAVVTPVDINLAGDRASTSGCEAEDFAGFTAGEIALLQRGTCDFRTKIDNAAAAGAAAAIVFNQGNVVEGDDRLGLVLGTLATPQAAIPAIGTTFAIGEGFAATETTLRIQVDGTTQAIETFNVLADAPAKTKGKHSAPEIVVVGGHLDSVAEGPGINDNGSGSGAILETAIQLAKSKLKPQNTVRFAFWSGEEDGLVGSAYYVSQLTDADIAQHAVNLNFDMVASPNFVRFVYDGDGSAFGSEGPEGSAEVEQLFTKFFAKQGLATEETAFDGRSDYNAFIEAGIPAGGLFTGAEGVKSDEQAAVFGGTAGEPFDPCYHQACDTSANINVDVLDEMADGIAYATQHYADVKAGKGHGHGHGHGHGDSDNRGHHSRR</sequence>
<keyword evidence="5" id="KW-0378">Hydrolase</keyword>
<dbReference type="Pfam" id="PF04389">
    <property type="entry name" value="Peptidase_M28"/>
    <property type="match status" value="1"/>
</dbReference>
<dbReference type="Gene3D" id="3.50.30.30">
    <property type="match status" value="1"/>
</dbReference>
<protein>
    <submittedName>
        <fullName evidence="5">Zn-dependent M28 family amino/carboxypeptidase</fullName>
    </submittedName>
</protein>
<dbReference type="EMBL" id="VFOM01000001">
    <property type="protein sequence ID" value="TQL48083.1"/>
    <property type="molecule type" value="Genomic_DNA"/>
</dbReference>
<feature type="region of interest" description="Disordered" evidence="1">
    <location>
        <begin position="503"/>
        <end position="528"/>
    </location>
</feature>
<feature type="domain" description="Peptidase M28" evidence="4">
    <location>
        <begin position="281"/>
        <end position="495"/>
    </location>
</feature>
<feature type="transmembrane region" description="Helical" evidence="2">
    <location>
        <begin position="12"/>
        <end position="34"/>
    </location>
</feature>
<dbReference type="AlphaFoldDB" id="A0A542YJ18"/>
<dbReference type="InterPro" id="IPR045175">
    <property type="entry name" value="M28_fam"/>
</dbReference>
<feature type="compositionally biased region" description="Basic residues" evidence="1">
    <location>
        <begin position="505"/>
        <end position="514"/>
    </location>
</feature>
<keyword evidence="5" id="KW-0645">Protease</keyword>
<dbReference type="InterPro" id="IPR046450">
    <property type="entry name" value="PA_dom_sf"/>
</dbReference>
<keyword evidence="5" id="KW-0121">Carboxypeptidase</keyword>
<dbReference type="SUPFAM" id="SSF53187">
    <property type="entry name" value="Zn-dependent exopeptidases"/>
    <property type="match status" value="1"/>
</dbReference>
<keyword evidence="2" id="KW-0812">Transmembrane</keyword>
<reference evidence="5 6" key="1">
    <citation type="submission" date="2019-06" db="EMBL/GenBank/DDBJ databases">
        <title>Sequencing the genomes of 1000 actinobacteria strains.</title>
        <authorList>
            <person name="Klenk H.-P."/>
        </authorList>
    </citation>
    <scope>NUCLEOTIDE SEQUENCE [LARGE SCALE GENOMIC DNA]</scope>
    <source>
        <strain evidence="5 6">DSM 26477</strain>
    </source>
</reference>
<keyword evidence="2" id="KW-0472">Membrane</keyword>
<dbReference type="GO" id="GO:0008235">
    <property type="term" value="F:metalloexopeptidase activity"/>
    <property type="evidence" value="ECO:0007669"/>
    <property type="project" value="InterPro"/>
</dbReference>
<dbReference type="Pfam" id="PF02225">
    <property type="entry name" value="PA"/>
    <property type="match status" value="1"/>
</dbReference>
<gene>
    <name evidence="5" type="ORF">FB562_1164</name>
</gene>
<dbReference type="Proteomes" id="UP000317998">
    <property type="component" value="Unassembled WGS sequence"/>
</dbReference>
<keyword evidence="2" id="KW-1133">Transmembrane helix</keyword>
<dbReference type="Gene3D" id="3.40.630.10">
    <property type="entry name" value="Zn peptidases"/>
    <property type="match status" value="1"/>
</dbReference>
<dbReference type="PANTHER" id="PTHR12147">
    <property type="entry name" value="METALLOPEPTIDASE M28 FAMILY MEMBER"/>
    <property type="match status" value="1"/>
</dbReference>
<dbReference type="RefSeq" id="WP_246081350.1">
    <property type="nucleotide sequence ID" value="NZ_VFOM01000001.1"/>
</dbReference>
<comment type="caution">
    <text evidence="5">The sequence shown here is derived from an EMBL/GenBank/DDBJ whole genome shotgun (WGS) entry which is preliminary data.</text>
</comment>
<evidence type="ECO:0000256" key="2">
    <source>
        <dbReference type="SAM" id="Phobius"/>
    </source>
</evidence>
<evidence type="ECO:0000259" key="4">
    <source>
        <dbReference type="Pfam" id="PF04389"/>
    </source>
</evidence>
<proteinExistence type="predicted"/>
<evidence type="ECO:0000259" key="3">
    <source>
        <dbReference type="Pfam" id="PF02225"/>
    </source>
</evidence>
<feature type="domain" description="PA" evidence="3">
    <location>
        <begin position="168"/>
        <end position="249"/>
    </location>
</feature>
<feature type="compositionally biased region" description="Basic and acidic residues" evidence="1">
    <location>
        <begin position="515"/>
        <end position="528"/>
    </location>
</feature>
<organism evidence="5 6">
    <name type="scientific">Homoserinimonas aerilata</name>
    <dbReference type="NCBI Taxonomy" id="1162970"/>
    <lineage>
        <taxon>Bacteria</taxon>
        <taxon>Bacillati</taxon>
        <taxon>Actinomycetota</taxon>
        <taxon>Actinomycetes</taxon>
        <taxon>Micrococcales</taxon>
        <taxon>Microbacteriaceae</taxon>
        <taxon>Homoserinimonas</taxon>
    </lineage>
</organism>
<dbReference type="InterPro" id="IPR003137">
    <property type="entry name" value="PA_domain"/>
</dbReference>
<evidence type="ECO:0000256" key="1">
    <source>
        <dbReference type="SAM" id="MobiDB-lite"/>
    </source>
</evidence>
<keyword evidence="6" id="KW-1185">Reference proteome</keyword>
<dbReference type="PANTHER" id="PTHR12147:SF26">
    <property type="entry name" value="PEPTIDASE M28 DOMAIN-CONTAINING PROTEIN"/>
    <property type="match status" value="1"/>
</dbReference>
<name>A0A542YJ18_9MICO</name>
<dbReference type="SUPFAM" id="SSF52025">
    <property type="entry name" value="PA domain"/>
    <property type="match status" value="1"/>
</dbReference>
<evidence type="ECO:0000313" key="5">
    <source>
        <dbReference type="EMBL" id="TQL48083.1"/>
    </source>
</evidence>
<accession>A0A542YJ18</accession>
<dbReference type="InterPro" id="IPR007484">
    <property type="entry name" value="Peptidase_M28"/>
</dbReference>